<evidence type="ECO:0000313" key="2">
    <source>
        <dbReference type="Proteomes" id="UP000295366"/>
    </source>
</evidence>
<protein>
    <submittedName>
        <fullName evidence="1">RsiW-degrading membrane proteinase PrsW (M82 family)</fullName>
    </submittedName>
</protein>
<reference evidence="1 2" key="1">
    <citation type="journal article" date="2015" name="Stand. Genomic Sci.">
        <title>Genomic Encyclopedia of Bacterial and Archaeal Type Strains, Phase III: the genomes of soil and plant-associated and newly described type strains.</title>
        <authorList>
            <person name="Whitman W.B."/>
            <person name="Woyke T."/>
            <person name="Klenk H.P."/>
            <person name="Zhou Y."/>
            <person name="Lilburn T.G."/>
            <person name="Beck B.J."/>
            <person name="De Vos P."/>
            <person name="Vandamme P."/>
            <person name="Eisen J.A."/>
            <person name="Garrity G."/>
            <person name="Hugenholtz P."/>
            <person name="Kyrpides N.C."/>
        </authorList>
    </citation>
    <scope>NUCLEOTIDE SEQUENCE [LARGE SCALE GENOMIC DNA]</scope>
    <source>
        <strain evidence="1 2">VKM Ac-2596</strain>
    </source>
</reference>
<organism evidence="1 2">
    <name type="scientific">Rathayibacter tanaceti</name>
    <dbReference type="NCBI Taxonomy" id="1671680"/>
    <lineage>
        <taxon>Bacteria</taxon>
        <taxon>Bacillati</taxon>
        <taxon>Actinomycetota</taxon>
        <taxon>Actinomycetes</taxon>
        <taxon>Micrococcales</taxon>
        <taxon>Microbacteriaceae</taxon>
        <taxon>Rathayibacter</taxon>
    </lineage>
</organism>
<accession>A0ACD2XGZ5</accession>
<gene>
    <name evidence="1" type="ORF">EV639_11118</name>
</gene>
<proteinExistence type="predicted"/>
<evidence type="ECO:0000313" key="1">
    <source>
        <dbReference type="EMBL" id="TCO34749.1"/>
    </source>
</evidence>
<sequence>MAGIGHGSPGSAWRDSLGPCFTLGPMSAYPPPAPPAVRRSVVPTVLGSIGVALLGILLLLVLAYVVRGLGVSAAAVCAVVALVPLTVVLLGVRWVDRWEPEPPLGLWFAFLWGAAGSVAISLLVDLGVQIAVYASGQQPSGSDFVGAVIQAPLVEESAKGLGVLLVLLIWRRTFDGPVDGIVYAAVVASGFAFVENVLYFGTALVEGGLGSLAVTFFLRGVLSPFAHVLFTACTGAALGFASNRPAVARLPLALLGLALAAFLHALWNGSSFLVSDWFGFYGVVQVPLFAVAVVVVVLLRRQERRVTLERLGDYADAGWLSPAEVRMIGTAEGRRTAARWARAAGGDRPQAMRAFLGAATRLAHLRQHQLLGRVGGSAAADERVLLDELVARRAALTR</sequence>
<dbReference type="Proteomes" id="UP000295366">
    <property type="component" value="Unassembled WGS sequence"/>
</dbReference>
<comment type="caution">
    <text evidence="1">The sequence shown here is derived from an EMBL/GenBank/DDBJ whole genome shotgun (WGS) entry which is preliminary data.</text>
</comment>
<keyword evidence="2" id="KW-1185">Reference proteome</keyword>
<name>A0ACD2XGZ5_9MICO</name>
<dbReference type="EMBL" id="SLWP01000011">
    <property type="protein sequence ID" value="TCO34749.1"/>
    <property type="molecule type" value="Genomic_DNA"/>
</dbReference>